<feature type="domain" description="DUF6533" evidence="2">
    <location>
        <begin position="21"/>
        <end position="66"/>
    </location>
</feature>
<evidence type="ECO:0000256" key="1">
    <source>
        <dbReference type="SAM" id="Phobius"/>
    </source>
</evidence>
<feature type="transmembrane region" description="Helical" evidence="1">
    <location>
        <begin position="94"/>
        <end position="113"/>
    </location>
</feature>
<proteinExistence type="predicted"/>
<dbReference type="OrthoDB" id="2958007at2759"/>
<name>A0A2A9NWN1_9AGAR</name>
<reference evidence="3 4" key="1">
    <citation type="submission" date="2014-02" db="EMBL/GenBank/DDBJ databases">
        <title>Transposable element dynamics among asymbiotic and ectomycorrhizal Amanita fungi.</title>
        <authorList>
            <consortium name="DOE Joint Genome Institute"/>
            <person name="Hess J."/>
            <person name="Skrede I."/>
            <person name="Wolfe B."/>
            <person name="LaButti K."/>
            <person name="Ohm R.A."/>
            <person name="Grigoriev I.V."/>
            <person name="Pringle A."/>
        </authorList>
    </citation>
    <scope>NUCLEOTIDE SEQUENCE [LARGE SCALE GENOMIC DNA]</scope>
    <source>
        <strain evidence="3 4">SKay4041</strain>
    </source>
</reference>
<dbReference type="AlphaFoldDB" id="A0A2A9NWN1"/>
<organism evidence="3 4">
    <name type="scientific">Amanita thiersii Skay4041</name>
    <dbReference type="NCBI Taxonomy" id="703135"/>
    <lineage>
        <taxon>Eukaryota</taxon>
        <taxon>Fungi</taxon>
        <taxon>Dikarya</taxon>
        <taxon>Basidiomycota</taxon>
        <taxon>Agaricomycotina</taxon>
        <taxon>Agaricomycetes</taxon>
        <taxon>Agaricomycetidae</taxon>
        <taxon>Agaricales</taxon>
        <taxon>Pluteineae</taxon>
        <taxon>Amanitaceae</taxon>
        <taxon>Amanita</taxon>
    </lineage>
</organism>
<feature type="transmembrane region" description="Helical" evidence="1">
    <location>
        <begin position="173"/>
        <end position="195"/>
    </location>
</feature>
<accession>A0A2A9NWN1</accession>
<dbReference type="InterPro" id="IPR045340">
    <property type="entry name" value="DUF6533"/>
</dbReference>
<feature type="transmembrane region" description="Helical" evidence="1">
    <location>
        <begin position="55"/>
        <end position="73"/>
    </location>
</feature>
<dbReference type="Pfam" id="PF20151">
    <property type="entry name" value="DUF6533"/>
    <property type="match status" value="1"/>
</dbReference>
<keyword evidence="1" id="KW-0812">Transmembrane</keyword>
<keyword evidence="1" id="KW-0472">Membrane</keyword>
<sequence>MSSAILAALITALEHKKVISYANVASIALLAYDYLLTFDLEVSFVWNTPWGVVTGLYYITRYLPFIDIAVVLYQQFKPDLSPTACLRANETFSWFFTSGLAIAEIILTLRTWAICGKGVPLSIILILLYIGLWVPAFINMNAFLKTIVFGSLPIPLHIPSVGCILLKGSSRLFINWVLIMCYDACMCALLAMRAWSIFRSGGKSRLLVIVYRDGIIYYIYLFGLSLLNVILIFKLPADYLPLLSSPVRVIHALLTARVVLHAREQAQIQLRFPLGSEESATYASEIRFQDNRQQQKTVGT</sequence>
<gene>
    <name evidence="3" type="ORF">AMATHDRAFT_57535</name>
</gene>
<evidence type="ECO:0000259" key="2">
    <source>
        <dbReference type="Pfam" id="PF20151"/>
    </source>
</evidence>
<keyword evidence="1" id="KW-1133">Transmembrane helix</keyword>
<protein>
    <recommendedName>
        <fullName evidence="2">DUF6533 domain-containing protein</fullName>
    </recommendedName>
</protein>
<evidence type="ECO:0000313" key="3">
    <source>
        <dbReference type="EMBL" id="PFH52180.1"/>
    </source>
</evidence>
<feature type="transmembrane region" description="Helical" evidence="1">
    <location>
        <begin position="119"/>
        <end position="140"/>
    </location>
</feature>
<feature type="transmembrane region" description="Helical" evidence="1">
    <location>
        <begin position="215"/>
        <end position="233"/>
    </location>
</feature>
<dbReference type="EMBL" id="KZ301981">
    <property type="protein sequence ID" value="PFH52180.1"/>
    <property type="molecule type" value="Genomic_DNA"/>
</dbReference>
<keyword evidence="4" id="KW-1185">Reference proteome</keyword>
<evidence type="ECO:0000313" key="4">
    <source>
        <dbReference type="Proteomes" id="UP000242287"/>
    </source>
</evidence>
<dbReference type="Proteomes" id="UP000242287">
    <property type="component" value="Unassembled WGS sequence"/>
</dbReference>